<reference evidence="1 2" key="1">
    <citation type="submission" date="2017-01" db="EMBL/GenBank/DDBJ databases">
        <title>Bacillus phylogenomics.</title>
        <authorList>
            <person name="Dunlap C."/>
        </authorList>
    </citation>
    <scope>NUCLEOTIDE SEQUENCE [LARGE SCALE GENOMIC DNA]</scope>
    <source>
        <strain evidence="1 2">NRRL B-41282</strain>
    </source>
</reference>
<dbReference type="EMBL" id="MTJL01000005">
    <property type="protein sequence ID" value="OMI09118.1"/>
    <property type="molecule type" value="Genomic_DNA"/>
</dbReference>
<dbReference type="RefSeq" id="WP_076759527.1">
    <property type="nucleotide sequence ID" value="NZ_CP133085.1"/>
</dbReference>
<dbReference type="InterPro" id="IPR008792">
    <property type="entry name" value="PQQD"/>
</dbReference>
<protein>
    <recommendedName>
        <fullName evidence="3">PqqD family protein</fullName>
    </recommendedName>
</protein>
<accession>A0A1R1QWU0</accession>
<evidence type="ECO:0008006" key="3">
    <source>
        <dbReference type="Google" id="ProtNLM"/>
    </source>
</evidence>
<sequence>MKITRIQETATTVLENECIVLNLDNGQYFGLEGALKELWLEIQNERKDTKDILIKWKTEFDQTEEELSIILIEAIQELTQNQLIKIEDKS</sequence>
<dbReference type="OrthoDB" id="43862at2"/>
<dbReference type="GeneID" id="92791955"/>
<name>A0A1R1S1G4_9BACI</name>
<evidence type="ECO:0000313" key="1">
    <source>
        <dbReference type="EMBL" id="OMI09118.1"/>
    </source>
</evidence>
<organism evidence="1 2">
    <name type="scientific">Bacillus swezeyi</name>
    <dbReference type="NCBI Taxonomy" id="1925020"/>
    <lineage>
        <taxon>Bacteria</taxon>
        <taxon>Bacillati</taxon>
        <taxon>Bacillota</taxon>
        <taxon>Bacilli</taxon>
        <taxon>Bacillales</taxon>
        <taxon>Bacillaceae</taxon>
        <taxon>Bacillus</taxon>
    </lineage>
</organism>
<keyword evidence="2" id="KW-1185">Reference proteome</keyword>
<accession>A0A1R1S1G4</accession>
<dbReference type="Pfam" id="PF05402">
    <property type="entry name" value="PqqD"/>
    <property type="match status" value="1"/>
</dbReference>
<dbReference type="AlphaFoldDB" id="A0A1R1S1G4"/>
<comment type="caution">
    <text evidence="1">The sequence shown here is derived from an EMBL/GenBank/DDBJ whole genome shotgun (WGS) entry which is preliminary data.</text>
</comment>
<gene>
    <name evidence="1" type="ORF">BW143_03505</name>
</gene>
<evidence type="ECO:0000313" key="2">
    <source>
        <dbReference type="Proteomes" id="UP000187367"/>
    </source>
</evidence>
<proteinExistence type="predicted"/>
<dbReference type="Proteomes" id="UP000187367">
    <property type="component" value="Unassembled WGS sequence"/>
</dbReference>